<dbReference type="Proteomes" id="UP000828390">
    <property type="component" value="Unassembled WGS sequence"/>
</dbReference>
<dbReference type="Gene3D" id="3.30.160.60">
    <property type="entry name" value="Classic Zinc Finger"/>
    <property type="match status" value="1"/>
</dbReference>
<feature type="domain" description="B box-type" evidence="3">
    <location>
        <begin position="25"/>
        <end position="74"/>
    </location>
</feature>
<comment type="caution">
    <text evidence="4">The sequence shown here is derived from an EMBL/GenBank/DDBJ whole genome shotgun (WGS) entry which is preliminary data.</text>
</comment>
<dbReference type="InterPro" id="IPR047153">
    <property type="entry name" value="TRIM45/56/19-like"/>
</dbReference>
<gene>
    <name evidence="4" type="ORF">DPMN_081915</name>
</gene>
<evidence type="ECO:0000256" key="2">
    <source>
        <dbReference type="SAM" id="Phobius"/>
    </source>
</evidence>
<evidence type="ECO:0000313" key="4">
    <source>
        <dbReference type="EMBL" id="KAH3694475.1"/>
    </source>
</evidence>
<keyword evidence="2" id="KW-0472">Membrane</keyword>
<organism evidence="4 5">
    <name type="scientific">Dreissena polymorpha</name>
    <name type="common">Zebra mussel</name>
    <name type="synonym">Mytilus polymorpha</name>
    <dbReference type="NCBI Taxonomy" id="45954"/>
    <lineage>
        <taxon>Eukaryota</taxon>
        <taxon>Metazoa</taxon>
        <taxon>Spiralia</taxon>
        <taxon>Lophotrochozoa</taxon>
        <taxon>Mollusca</taxon>
        <taxon>Bivalvia</taxon>
        <taxon>Autobranchia</taxon>
        <taxon>Heteroconchia</taxon>
        <taxon>Euheterodonta</taxon>
        <taxon>Imparidentia</taxon>
        <taxon>Neoheterodontei</taxon>
        <taxon>Myida</taxon>
        <taxon>Dreissenoidea</taxon>
        <taxon>Dreissenidae</taxon>
        <taxon>Dreissena</taxon>
    </lineage>
</organism>
<reference evidence="4" key="2">
    <citation type="submission" date="2020-11" db="EMBL/GenBank/DDBJ databases">
        <authorList>
            <person name="McCartney M.A."/>
            <person name="Auch B."/>
            <person name="Kono T."/>
            <person name="Mallez S."/>
            <person name="Becker A."/>
            <person name="Gohl D.M."/>
            <person name="Silverstein K.A.T."/>
            <person name="Koren S."/>
            <person name="Bechman K.B."/>
            <person name="Herman A."/>
            <person name="Abrahante J.E."/>
            <person name="Garbe J."/>
        </authorList>
    </citation>
    <scope>NUCLEOTIDE SEQUENCE</scope>
    <source>
        <strain evidence="4">Duluth1</strain>
        <tissue evidence="4">Whole animal</tissue>
    </source>
</reference>
<name>A0A9D3Y6R5_DREPO</name>
<dbReference type="InterPro" id="IPR000315">
    <property type="entry name" value="Znf_B-box"/>
</dbReference>
<dbReference type="AlphaFoldDB" id="A0A9D3Y6R5"/>
<keyword evidence="2" id="KW-1133">Transmembrane helix</keyword>
<keyword evidence="5" id="KW-1185">Reference proteome</keyword>
<evidence type="ECO:0000256" key="1">
    <source>
        <dbReference type="PROSITE-ProRule" id="PRU00024"/>
    </source>
</evidence>
<feature type="transmembrane region" description="Helical" evidence="2">
    <location>
        <begin position="331"/>
        <end position="354"/>
    </location>
</feature>
<dbReference type="PANTHER" id="PTHR25462:SF296">
    <property type="entry name" value="MEIOTIC P26, ISOFORM F"/>
    <property type="match status" value="1"/>
</dbReference>
<keyword evidence="1" id="KW-0863">Zinc-finger</keyword>
<protein>
    <recommendedName>
        <fullName evidence="3">B box-type domain-containing protein</fullName>
    </recommendedName>
</protein>
<accession>A0A9D3Y6R5</accession>
<evidence type="ECO:0000259" key="3">
    <source>
        <dbReference type="PROSITE" id="PS50119"/>
    </source>
</evidence>
<reference evidence="4" key="1">
    <citation type="journal article" date="2019" name="bioRxiv">
        <title>The Genome of the Zebra Mussel, Dreissena polymorpha: A Resource for Invasive Species Research.</title>
        <authorList>
            <person name="McCartney M.A."/>
            <person name="Auch B."/>
            <person name="Kono T."/>
            <person name="Mallez S."/>
            <person name="Zhang Y."/>
            <person name="Obille A."/>
            <person name="Becker A."/>
            <person name="Abrahante J.E."/>
            <person name="Garbe J."/>
            <person name="Badalamenti J.P."/>
            <person name="Herman A."/>
            <person name="Mangelson H."/>
            <person name="Liachko I."/>
            <person name="Sullivan S."/>
            <person name="Sone E.D."/>
            <person name="Koren S."/>
            <person name="Silverstein K.A.T."/>
            <person name="Beckman K.B."/>
            <person name="Gohl D.M."/>
        </authorList>
    </citation>
    <scope>NUCLEOTIDE SEQUENCE</scope>
    <source>
        <strain evidence="4">Duluth1</strain>
        <tissue evidence="4">Whole animal</tissue>
    </source>
</reference>
<keyword evidence="1" id="KW-0479">Metal-binding</keyword>
<dbReference type="PANTHER" id="PTHR25462">
    <property type="entry name" value="BONUS, ISOFORM C-RELATED"/>
    <property type="match status" value="1"/>
</dbReference>
<dbReference type="GO" id="GO:0008270">
    <property type="term" value="F:zinc ion binding"/>
    <property type="evidence" value="ECO:0007669"/>
    <property type="project" value="UniProtKB-KW"/>
</dbReference>
<keyword evidence="1" id="KW-0862">Zinc</keyword>
<dbReference type="EMBL" id="JAIWYP010000016">
    <property type="protein sequence ID" value="KAH3694475.1"/>
    <property type="molecule type" value="Genomic_DNA"/>
</dbReference>
<proteinExistence type="predicted"/>
<dbReference type="PROSITE" id="PS50119">
    <property type="entry name" value="ZF_BBOX"/>
    <property type="match status" value="1"/>
</dbReference>
<evidence type="ECO:0000313" key="5">
    <source>
        <dbReference type="Proteomes" id="UP000828390"/>
    </source>
</evidence>
<feature type="transmembrane region" description="Helical" evidence="2">
    <location>
        <begin position="308"/>
        <end position="325"/>
    </location>
</feature>
<keyword evidence="2" id="KW-0812">Transmembrane</keyword>
<sequence length="363" mass="41005">MNTKATAVHMDNSINKSSDMVGGRVMERICELCVKNLLSNKATMFCSACSESLCDRCISIHIKDTSKRHVIMDARYKGLDSHGVDMNGLDMCNEHSKIIEFYCECHKELCCRKCVMVHRKCDNFIEIVVCTEQDRIQIRDVKASVLKADVDTFFLVQKVNQVKASLKDSNEAMSKAIDTTRDNILKVYDDAKCKLFAEVDAIKAEKKKTLKKMNNILLSVRADIAKALPVFSNVLEKGTPQQIFIFSRRSAEILNAVDQQLRLNPNLNPLLEMHVNFAGDIANFIHAGDNLMKLNIGKEVIDKGKTHILFAYLIAYVNYIYRLHFDLKSTAAWNLLITFILIILGLSSNIVLSLQKYGYCCGS</sequence>